<evidence type="ECO:0000313" key="2">
    <source>
        <dbReference type="EMBL" id="KAA2253941.1"/>
    </source>
</evidence>
<protein>
    <submittedName>
        <fullName evidence="2">Methylmalonyl-CoA mutase</fullName>
    </submittedName>
</protein>
<dbReference type="EMBL" id="VUOB01000064">
    <property type="protein sequence ID" value="KAA2253941.1"/>
    <property type="molecule type" value="Genomic_DNA"/>
</dbReference>
<keyword evidence="3" id="KW-1185">Reference proteome</keyword>
<dbReference type="AlphaFoldDB" id="A0A5B2WQC8"/>
<dbReference type="Pfam" id="PF02310">
    <property type="entry name" value="B12-binding"/>
    <property type="match status" value="1"/>
</dbReference>
<evidence type="ECO:0000259" key="1">
    <source>
        <dbReference type="PROSITE" id="PS51332"/>
    </source>
</evidence>
<accession>A0A5B2WQC8</accession>
<dbReference type="GO" id="GO:0031419">
    <property type="term" value="F:cobalamin binding"/>
    <property type="evidence" value="ECO:0007669"/>
    <property type="project" value="InterPro"/>
</dbReference>
<feature type="domain" description="B12-binding" evidence="1">
    <location>
        <begin position="8"/>
        <end position="146"/>
    </location>
</feature>
<name>A0A5B2WQC8_9PSEU</name>
<organism evidence="2 3">
    <name type="scientific">Solihabitans fulvus</name>
    <dbReference type="NCBI Taxonomy" id="1892852"/>
    <lineage>
        <taxon>Bacteria</taxon>
        <taxon>Bacillati</taxon>
        <taxon>Actinomycetota</taxon>
        <taxon>Actinomycetes</taxon>
        <taxon>Pseudonocardiales</taxon>
        <taxon>Pseudonocardiaceae</taxon>
        <taxon>Solihabitans</taxon>
    </lineage>
</organism>
<dbReference type="PROSITE" id="PS51332">
    <property type="entry name" value="B12_BINDING"/>
    <property type="match status" value="1"/>
</dbReference>
<evidence type="ECO:0000313" key="3">
    <source>
        <dbReference type="Proteomes" id="UP000323454"/>
    </source>
</evidence>
<sequence length="151" mass="16069">MHSPVPQRRRVVLSTVSSDSHTWNLVFLQLLLQELGHEVVNLGPCVPDDLVVAAVREHRPHAVVISSVNGHGHLDGVRLARALRAHPDTRDVPAVIGGKLGVAGADDGAMAAELIAAGFDRVFIDAGELDALTGYLAMLPARDRLQVTGAR</sequence>
<reference evidence="2 3" key="2">
    <citation type="submission" date="2019-09" db="EMBL/GenBank/DDBJ databases">
        <authorList>
            <person name="Jin C."/>
        </authorList>
    </citation>
    <scope>NUCLEOTIDE SEQUENCE [LARGE SCALE GENOMIC DNA]</scope>
    <source>
        <strain evidence="2 3">AN110305</strain>
    </source>
</reference>
<comment type="caution">
    <text evidence="2">The sequence shown here is derived from an EMBL/GenBank/DDBJ whole genome shotgun (WGS) entry which is preliminary data.</text>
</comment>
<proteinExistence type="predicted"/>
<dbReference type="CDD" id="cd02065">
    <property type="entry name" value="B12-binding_like"/>
    <property type="match status" value="1"/>
</dbReference>
<dbReference type="InterPro" id="IPR036724">
    <property type="entry name" value="Cobalamin-bd_sf"/>
</dbReference>
<gene>
    <name evidence="2" type="ORF">F0L68_32280</name>
</gene>
<dbReference type="GO" id="GO:0046872">
    <property type="term" value="F:metal ion binding"/>
    <property type="evidence" value="ECO:0007669"/>
    <property type="project" value="InterPro"/>
</dbReference>
<dbReference type="Proteomes" id="UP000323454">
    <property type="component" value="Unassembled WGS sequence"/>
</dbReference>
<dbReference type="RefSeq" id="WP_149853635.1">
    <property type="nucleotide sequence ID" value="NZ_VUOB01000064.1"/>
</dbReference>
<dbReference type="InterPro" id="IPR006158">
    <property type="entry name" value="Cobalamin-bd"/>
</dbReference>
<reference evidence="2 3" key="1">
    <citation type="submission" date="2019-09" db="EMBL/GenBank/DDBJ databases">
        <title>Goodfellowia gen. nov., a new genus of the Pseudonocardineae related to Actinoalloteichus, containing Goodfellowia coeruleoviolacea gen. nov., comb. nov. gen. nov., comb. nov.</title>
        <authorList>
            <person name="Labeda D."/>
        </authorList>
    </citation>
    <scope>NUCLEOTIDE SEQUENCE [LARGE SCALE GENOMIC DNA]</scope>
    <source>
        <strain evidence="2 3">AN110305</strain>
    </source>
</reference>
<dbReference type="Gene3D" id="3.40.50.280">
    <property type="entry name" value="Cobalamin-binding domain"/>
    <property type="match status" value="1"/>
</dbReference>
<dbReference type="OrthoDB" id="8482131at2"/>
<dbReference type="SUPFAM" id="SSF52242">
    <property type="entry name" value="Cobalamin (vitamin B12)-binding domain"/>
    <property type="match status" value="1"/>
</dbReference>